<dbReference type="InterPro" id="IPR056483">
    <property type="entry name" value="Hisat_C"/>
</dbReference>
<dbReference type="CDD" id="cd04301">
    <property type="entry name" value="NAT_SF"/>
    <property type="match status" value="1"/>
</dbReference>
<keyword evidence="1" id="KW-0808">Transferase</keyword>
<dbReference type="EC" id="2.3.1.33" evidence="5"/>
<dbReference type="GO" id="GO:0047981">
    <property type="term" value="F:L-histidine N-acetyltransferase activity"/>
    <property type="evidence" value="ECO:0007669"/>
    <property type="project" value="UniProtKB-EC"/>
</dbReference>
<dbReference type="InterPro" id="IPR000182">
    <property type="entry name" value="GNAT_dom"/>
</dbReference>
<evidence type="ECO:0000313" key="8">
    <source>
        <dbReference type="EMBL" id="CAL1590751.1"/>
    </source>
</evidence>
<keyword evidence="2" id="KW-0012">Acyltransferase</keyword>
<name>A0AAV2KP30_KNICA</name>
<evidence type="ECO:0000256" key="5">
    <source>
        <dbReference type="ARBA" id="ARBA00067086"/>
    </source>
</evidence>
<proteinExistence type="predicted"/>
<sequence>MQEPPPLCHIKHMRVHVSRVQSARSTGRDTGWGRGPVDPVRTLDVVALGGGGASGFHPNPIPLYPFILQLLRHRLNGCIREGTITTSIFCSPILLRFCGHCKDTTPTNLRWIKMKIDTNLSMPQLPEALSHAGLQFTVATEEDFDDIMAMSQDIYGGLDYLPTRYSDWLQETNRIVILARKHGKVIALESVCVIDGGETVLVEGLRVAPQERGKGVAGVLLRFCSELVKSRFPDVKVTRLTRDDQLGPKDYQKYRIITKQGILLVRFRAEELKQRLSELGFGEDLHYPVISSSQRASPLRLDHTTIQRLFLGTDLMQPVLPNATIIQDWQPFKLLSSNMAILLKKDVDWMVDSLSNPRVASLCTFPFSVPIGDDWYYLNIDMFGKDVGLVRQQFLGHLQRHTRALKGHVMCQMFLEPQLWESMAHFCQHTLGVELVKEYREQCVVEADLV</sequence>
<dbReference type="AlphaFoldDB" id="A0AAV2KP30"/>
<gene>
    <name evidence="8" type="ORF">KC01_LOCUS20214</name>
</gene>
<keyword evidence="9" id="KW-1185">Reference proteome</keyword>
<evidence type="ECO:0000256" key="1">
    <source>
        <dbReference type="ARBA" id="ARBA00022679"/>
    </source>
</evidence>
<evidence type="ECO:0000256" key="2">
    <source>
        <dbReference type="ARBA" id="ARBA00023315"/>
    </source>
</evidence>
<dbReference type="Proteomes" id="UP001497482">
    <property type="component" value="Chromosome 19"/>
</dbReference>
<dbReference type="PANTHER" id="PTHR47403:SF3">
    <property type="entry name" value="N-ACETYLTRANSFERASE 16-RELATED"/>
    <property type="match status" value="1"/>
</dbReference>
<evidence type="ECO:0000256" key="4">
    <source>
        <dbReference type="ARBA" id="ARBA00056094"/>
    </source>
</evidence>
<evidence type="ECO:0000313" key="9">
    <source>
        <dbReference type="Proteomes" id="UP001497482"/>
    </source>
</evidence>
<accession>A0AAV2KP30</accession>
<feature type="domain" description="N-acetyltransferase" evidence="7">
    <location>
        <begin position="134"/>
        <end position="304"/>
    </location>
</feature>
<dbReference type="Gene3D" id="3.40.630.30">
    <property type="match status" value="1"/>
</dbReference>
<evidence type="ECO:0000259" key="7">
    <source>
        <dbReference type="PROSITE" id="PS51186"/>
    </source>
</evidence>
<evidence type="ECO:0000256" key="3">
    <source>
        <dbReference type="ARBA" id="ARBA00052245"/>
    </source>
</evidence>
<dbReference type="SUPFAM" id="SSF55729">
    <property type="entry name" value="Acyl-CoA N-acyltransferases (Nat)"/>
    <property type="match status" value="1"/>
</dbReference>
<dbReference type="InterPro" id="IPR016181">
    <property type="entry name" value="Acyl_CoA_acyltransferase"/>
</dbReference>
<dbReference type="PANTHER" id="PTHR47403">
    <property type="entry name" value="LOC100145250 PROTEIN"/>
    <property type="match status" value="1"/>
</dbReference>
<dbReference type="EMBL" id="OZ035841">
    <property type="protein sequence ID" value="CAL1590751.1"/>
    <property type="molecule type" value="Genomic_DNA"/>
</dbReference>
<dbReference type="PROSITE" id="PS51186">
    <property type="entry name" value="GNAT"/>
    <property type="match status" value="1"/>
</dbReference>
<reference evidence="8 9" key="1">
    <citation type="submission" date="2024-04" db="EMBL/GenBank/DDBJ databases">
        <authorList>
            <person name="Waldvogel A.-M."/>
            <person name="Schoenle A."/>
        </authorList>
    </citation>
    <scope>NUCLEOTIDE SEQUENCE [LARGE SCALE GENOMIC DNA]</scope>
</reference>
<comment type="catalytic activity">
    <reaction evidence="3">
        <text>L-histidine + acetyl-CoA = N(alpha)-acetyl-L-histidine + CoA + H(+)</text>
        <dbReference type="Rhea" id="RHEA:24596"/>
        <dbReference type="ChEBI" id="CHEBI:15378"/>
        <dbReference type="ChEBI" id="CHEBI:57287"/>
        <dbReference type="ChEBI" id="CHEBI:57288"/>
        <dbReference type="ChEBI" id="CHEBI:57595"/>
        <dbReference type="ChEBI" id="CHEBI:57772"/>
        <dbReference type="EC" id="2.3.1.33"/>
    </reaction>
</comment>
<dbReference type="Pfam" id="PF00583">
    <property type="entry name" value="Acetyltransf_1"/>
    <property type="match status" value="1"/>
</dbReference>
<comment type="function">
    <text evidence="4">Enzyme responsible for the N-acetyl-histidine (NAH) synthesis, which is a major constituent of brain and lens of ectothermic vertebrates.</text>
</comment>
<evidence type="ECO:0000256" key="6">
    <source>
        <dbReference type="ARBA" id="ARBA00073798"/>
    </source>
</evidence>
<dbReference type="FunFam" id="3.40.630.30:FF:000039">
    <property type="entry name" value="Probable N-acetyltransferase 16"/>
    <property type="match status" value="1"/>
</dbReference>
<organism evidence="8 9">
    <name type="scientific">Knipowitschia caucasica</name>
    <name type="common">Caucasian dwarf goby</name>
    <name type="synonym">Pomatoschistus caucasicus</name>
    <dbReference type="NCBI Taxonomy" id="637954"/>
    <lineage>
        <taxon>Eukaryota</taxon>
        <taxon>Metazoa</taxon>
        <taxon>Chordata</taxon>
        <taxon>Craniata</taxon>
        <taxon>Vertebrata</taxon>
        <taxon>Euteleostomi</taxon>
        <taxon>Actinopterygii</taxon>
        <taxon>Neopterygii</taxon>
        <taxon>Teleostei</taxon>
        <taxon>Neoteleostei</taxon>
        <taxon>Acanthomorphata</taxon>
        <taxon>Gobiaria</taxon>
        <taxon>Gobiiformes</taxon>
        <taxon>Gobioidei</taxon>
        <taxon>Gobiidae</taxon>
        <taxon>Gobiinae</taxon>
        <taxon>Knipowitschia</taxon>
    </lineage>
</organism>
<protein>
    <recommendedName>
        <fullName evidence="6">Histidine N-acetyltransferase</fullName>
        <ecNumber evidence="5">2.3.1.33</ecNumber>
    </recommendedName>
</protein>
<dbReference type="Pfam" id="PF24066">
    <property type="entry name" value="Hisat_C"/>
    <property type="match status" value="1"/>
</dbReference>